<organism evidence="2">
    <name type="scientific">mine drainage metagenome</name>
    <dbReference type="NCBI Taxonomy" id="410659"/>
    <lineage>
        <taxon>unclassified sequences</taxon>
        <taxon>metagenomes</taxon>
        <taxon>ecological metagenomes</taxon>
    </lineage>
</organism>
<comment type="caution">
    <text evidence="2">The sequence shown here is derived from an EMBL/GenBank/DDBJ whole genome shotgun (WGS) entry which is preliminary data.</text>
</comment>
<dbReference type="EC" id="3.2.1.23" evidence="2"/>
<dbReference type="Pfam" id="PF11721">
    <property type="entry name" value="Malectin"/>
    <property type="match status" value="1"/>
</dbReference>
<dbReference type="EMBL" id="MLJW01000250">
    <property type="protein sequence ID" value="OIQ91741.1"/>
    <property type="molecule type" value="Genomic_DNA"/>
</dbReference>
<evidence type="ECO:0000259" key="1">
    <source>
        <dbReference type="Pfam" id="PF11721"/>
    </source>
</evidence>
<keyword evidence="2" id="KW-0326">Glycosidase</keyword>
<name>A0A1J5RUN3_9ZZZZ</name>
<dbReference type="Gene3D" id="2.60.120.260">
    <property type="entry name" value="Galactose-binding domain-like"/>
    <property type="match status" value="1"/>
</dbReference>
<dbReference type="Gene3D" id="3.20.20.80">
    <property type="entry name" value="Glycosidases"/>
    <property type="match status" value="1"/>
</dbReference>
<sequence length="1172" mass="127139">MFTIRRANALSLVLIALQFLAVPCVRANVAGAVPLDHGWRLWLDKAAQWQNDPLFLPEDVKLGSMPVNPPTGGWSALSDKAGIAVSLPATVEQFYWGKTAGTASGPESAAAIVEGDGSYRGVSWWYRKFTVPALKPGERLVFHFPGARLRAEVYVNGKLVGYNIISEAPFSADATSACHPGAGNLLAVRITNPGGRIDWMDFQTMNWGNYVLPATHSFGGLDGGVEMQVRSDVSVSDLAVFNTPDTHTVRIRAKLTSHGSAYEGPLEIRITQAGRLLFETSQPVSVPSGGDAIAWVEAKVPAALLWAVGQPHLCQATATLPPLGHSDRSTTFGFRWFGVRGLGTDATLCLNGHRIVPISSISWGFWAPNGLFPDKAAVAREIASMKALGLDSLQNHRHMPKAAEVDGFNRAGLLLYCEAGGGVFTFEKAPTEPKGTSVEVRYDGKPLELDFLNRYQLDKELAMIRAFRSDPCVTIWTLQNETGPDVDNPRMRYALERMREADPSRLVLLKSGEVSRGEVWSLPYSTSWMKDDGTGYSGWWDEHTAMNSPGVWVDSMYQSPTNYAYRSDDRKEVVVWGEMATGASPDDHTAIVRWYKRHHETGYDLAAHEALRKVYDRFIDEHGFRAAFPTAEDLFREAGAKHYFSAAHLLENARMCNTNDYIVLSGWESTTIDDHSGLVDALRQLKASPKLLHAAAQPEVLVIRPRQHVLATGDTAVVDVHQINDRNMTGIWKLGVTAAYSGRAPFFQASTLVTLIGGDTFGQLLKAGIEFKVDRPGSVQIRATLSPVAGGAPVLENEEPLLVVDLQPRRLGGEIACLGDNAALIPALKGRFHADAVPFTPGLGKVSTILLATQSASPEGWLTSDSNAPVAGTKDPELYKHQMWGKAGPIHTWTGLAPGKVVVKIHLEDGFSSGPGQRLFDIALNGKVVARNLDIFARAGGSGRALVETYVVDAPKGAVAMSVPHVSSDNATLAAVELRDSAGRVVRAVFRNQRYVDPKGNVWTPISDQHDAAWTSDLSAVLKRVRDDGTRLVLLTTGGDDAQQLASYLGEQGLLRYSGPAAASGPSWMGFWYFGRKHWLLDGLPSNCVLDWPYQITNGNGLLLDGPGVETVIGYGKDHDPNIGVSAAVVRCGKGRIVLLALPGLKNSFVEDASLGFQKITAERILFNALAR</sequence>
<keyword evidence="2" id="KW-0378">Hydrolase</keyword>
<gene>
    <name evidence="2" type="primary">lacL</name>
    <name evidence="2" type="ORF">GALL_263230</name>
</gene>
<dbReference type="GO" id="GO:0004565">
    <property type="term" value="F:beta-galactosidase activity"/>
    <property type="evidence" value="ECO:0007669"/>
    <property type="project" value="UniProtKB-EC"/>
</dbReference>
<dbReference type="Gene3D" id="2.60.120.430">
    <property type="entry name" value="Galactose-binding lectin"/>
    <property type="match status" value="1"/>
</dbReference>
<dbReference type="InterPro" id="IPR021720">
    <property type="entry name" value="Malectin_dom"/>
</dbReference>
<feature type="domain" description="Malectin" evidence="1">
    <location>
        <begin position="865"/>
        <end position="960"/>
    </location>
</feature>
<dbReference type="SUPFAM" id="SSF49785">
    <property type="entry name" value="Galactose-binding domain-like"/>
    <property type="match status" value="1"/>
</dbReference>
<dbReference type="InterPro" id="IPR017853">
    <property type="entry name" value="GH"/>
</dbReference>
<dbReference type="InterPro" id="IPR008979">
    <property type="entry name" value="Galactose-bd-like_sf"/>
</dbReference>
<evidence type="ECO:0000313" key="2">
    <source>
        <dbReference type="EMBL" id="OIQ91741.1"/>
    </source>
</evidence>
<accession>A0A1J5RUN3</accession>
<dbReference type="SUPFAM" id="SSF51445">
    <property type="entry name" value="(Trans)glycosidases"/>
    <property type="match status" value="1"/>
</dbReference>
<protein>
    <submittedName>
        <fullName evidence="2">Beta-galactosidase large subunit</fullName>
        <ecNumber evidence="2">3.2.1.23</ecNumber>
    </submittedName>
</protein>
<proteinExistence type="predicted"/>
<dbReference type="PANTHER" id="PTHR42732:SF2">
    <property type="entry name" value="BETA-MANNOSIDASE"/>
    <property type="match status" value="1"/>
</dbReference>
<dbReference type="PANTHER" id="PTHR42732">
    <property type="entry name" value="BETA-GALACTOSIDASE"/>
    <property type="match status" value="1"/>
</dbReference>
<reference evidence="2" key="1">
    <citation type="submission" date="2016-10" db="EMBL/GenBank/DDBJ databases">
        <title>Sequence of Gallionella enrichment culture.</title>
        <authorList>
            <person name="Poehlein A."/>
            <person name="Muehling M."/>
            <person name="Daniel R."/>
        </authorList>
    </citation>
    <scope>NUCLEOTIDE SEQUENCE</scope>
</reference>
<dbReference type="InterPro" id="IPR051913">
    <property type="entry name" value="GH2_Domain-Containing"/>
</dbReference>
<dbReference type="AlphaFoldDB" id="A0A1J5RUN3"/>